<dbReference type="PROSITE" id="PS00086">
    <property type="entry name" value="CYTOCHROME_P450"/>
    <property type="match status" value="1"/>
</dbReference>
<dbReference type="SUPFAM" id="SSF48264">
    <property type="entry name" value="Cytochrome P450"/>
    <property type="match status" value="1"/>
</dbReference>
<evidence type="ECO:0000256" key="4">
    <source>
        <dbReference type="ARBA" id="ARBA00022723"/>
    </source>
</evidence>
<evidence type="ECO:0000256" key="1">
    <source>
        <dbReference type="ARBA" id="ARBA00001971"/>
    </source>
</evidence>
<dbReference type="InterPro" id="IPR001128">
    <property type="entry name" value="Cyt_P450"/>
</dbReference>
<organism evidence="9 10">
    <name type="scientific">Mycolicibacterium mucogenicum</name>
    <name type="common">Mycobacterium mucogenicum</name>
    <dbReference type="NCBI Taxonomy" id="56689"/>
    <lineage>
        <taxon>Bacteria</taxon>
        <taxon>Bacillati</taxon>
        <taxon>Actinomycetota</taxon>
        <taxon>Actinomycetes</taxon>
        <taxon>Mycobacteriales</taxon>
        <taxon>Mycobacteriaceae</taxon>
        <taxon>Mycolicibacterium</taxon>
    </lineage>
</organism>
<keyword evidence="4 8" id="KW-0479">Metal-binding</keyword>
<dbReference type="RefSeq" id="WP_064983172.1">
    <property type="nucleotide sequence ID" value="NZ_LZLC01000170.1"/>
</dbReference>
<dbReference type="EMBL" id="LZLC01000170">
    <property type="protein sequence ID" value="OBJ39633.1"/>
    <property type="molecule type" value="Genomic_DNA"/>
</dbReference>
<comment type="caution">
    <text evidence="9">The sequence shown here is derived from an EMBL/GenBank/DDBJ whole genome shotgun (WGS) entry which is preliminary data.</text>
</comment>
<accession>A0A1A3GW73</accession>
<evidence type="ECO:0000256" key="5">
    <source>
        <dbReference type="ARBA" id="ARBA00023002"/>
    </source>
</evidence>
<gene>
    <name evidence="9" type="ORF">A5630_26860</name>
</gene>
<reference evidence="9 10" key="1">
    <citation type="submission" date="2016-06" db="EMBL/GenBank/DDBJ databases">
        <authorList>
            <person name="Kjaerup R.B."/>
            <person name="Dalgaard T.S."/>
            <person name="Juul-Madsen H.R."/>
        </authorList>
    </citation>
    <scope>NUCLEOTIDE SEQUENCE [LARGE SCALE GENOMIC DNA]</scope>
    <source>
        <strain evidence="9 10">1127319.6</strain>
    </source>
</reference>
<dbReference type="GO" id="GO:0008395">
    <property type="term" value="F:steroid hydroxylase activity"/>
    <property type="evidence" value="ECO:0007669"/>
    <property type="project" value="TreeGrafter"/>
</dbReference>
<keyword evidence="6 8" id="KW-0408">Iron</keyword>
<proteinExistence type="inferred from homology"/>
<comment type="cofactor">
    <cofactor evidence="1">
        <name>heme</name>
        <dbReference type="ChEBI" id="CHEBI:30413"/>
    </cofactor>
</comment>
<dbReference type="GO" id="GO:0036199">
    <property type="term" value="F:cholest-4-en-3-one 26-monooxygenase activity"/>
    <property type="evidence" value="ECO:0007669"/>
    <property type="project" value="TreeGrafter"/>
</dbReference>
<evidence type="ECO:0000256" key="2">
    <source>
        <dbReference type="ARBA" id="ARBA00010617"/>
    </source>
</evidence>
<keyword evidence="5 8" id="KW-0560">Oxidoreductase</keyword>
<evidence type="ECO:0000256" key="6">
    <source>
        <dbReference type="ARBA" id="ARBA00023004"/>
    </source>
</evidence>
<evidence type="ECO:0000256" key="3">
    <source>
        <dbReference type="ARBA" id="ARBA00022617"/>
    </source>
</evidence>
<dbReference type="GO" id="GO:0020037">
    <property type="term" value="F:heme binding"/>
    <property type="evidence" value="ECO:0007669"/>
    <property type="project" value="InterPro"/>
</dbReference>
<evidence type="ECO:0000256" key="8">
    <source>
        <dbReference type="RuleBase" id="RU000461"/>
    </source>
</evidence>
<evidence type="ECO:0000313" key="10">
    <source>
        <dbReference type="Proteomes" id="UP000093898"/>
    </source>
</evidence>
<comment type="similarity">
    <text evidence="2 8">Belongs to the cytochrome P450 family.</text>
</comment>
<dbReference type="AlphaFoldDB" id="A0A1A3GW73"/>
<dbReference type="PRINTS" id="PR00359">
    <property type="entry name" value="BP450"/>
</dbReference>
<dbReference type="Pfam" id="PF00067">
    <property type="entry name" value="p450"/>
    <property type="match status" value="1"/>
</dbReference>
<sequence>MTDIADVDYFTNPEIAQDPYAYWDHLRQQGPVVREPHYGVVAVTGYQEVQAAFKDVDSFSAVNAIGGPFPPLPFTPDGDDISELIEAHRHEFPIFEHMVVMDPPEHENARSLLSRLLTPRRLQENSDYLWSLADRQMDEFIVPGSPEGRCEFLGEYGKPFATLAIADLLGVPEEDRPEIRRNLGAGNAPGSRVGALDHEPVGSNPLQYLDDLFSGYIADRRESPREDVLTGLATATYPDGSVPPLLEVVRPATFLFAAGQETVTKLLSSAVKVLGDRPELQHHLRENRDLISPFIEEALRIESPTKVDFRLCRKSTTLGGVPIKAGTVLMLCLGAANRDPRKFENPNEFRLDRKNVREHIAFGRGIHTCAGAPLARVEGRVTINRLLDRTRDIRISEAKHGAPGHRAYGYEPTFLLRGLTELHIEFSEVRQ</sequence>
<protein>
    <submittedName>
        <fullName evidence="9">Cytochrome</fullName>
    </submittedName>
</protein>
<dbReference type="Proteomes" id="UP000093898">
    <property type="component" value="Unassembled WGS sequence"/>
</dbReference>
<dbReference type="InterPro" id="IPR017972">
    <property type="entry name" value="Cyt_P450_CS"/>
</dbReference>
<dbReference type="InterPro" id="IPR036396">
    <property type="entry name" value="Cyt_P450_sf"/>
</dbReference>
<evidence type="ECO:0000313" key="9">
    <source>
        <dbReference type="EMBL" id="OBJ39633.1"/>
    </source>
</evidence>
<dbReference type="GO" id="GO:0005506">
    <property type="term" value="F:iron ion binding"/>
    <property type="evidence" value="ECO:0007669"/>
    <property type="project" value="InterPro"/>
</dbReference>
<evidence type="ECO:0000256" key="7">
    <source>
        <dbReference type="ARBA" id="ARBA00023033"/>
    </source>
</evidence>
<dbReference type="GO" id="GO:0006707">
    <property type="term" value="P:cholesterol catabolic process"/>
    <property type="evidence" value="ECO:0007669"/>
    <property type="project" value="TreeGrafter"/>
</dbReference>
<dbReference type="OrthoDB" id="502624at2"/>
<dbReference type="STRING" id="56689.GCA_001291445_01176"/>
<keyword evidence="7 8" id="KW-0503">Monooxygenase</keyword>
<dbReference type="InterPro" id="IPR002397">
    <property type="entry name" value="Cyt_P450_B"/>
</dbReference>
<dbReference type="PANTHER" id="PTHR46696">
    <property type="entry name" value="P450, PUTATIVE (EUROFUNG)-RELATED"/>
    <property type="match status" value="1"/>
</dbReference>
<name>A0A1A3GW73_MYCMU</name>
<dbReference type="Gene3D" id="1.10.630.10">
    <property type="entry name" value="Cytochrome P450"/>
    <property type="match status" value="1"/>
</dbReference>
<keyword evidence="3 8" id="KW-0349">Heme</keyword>
<dbReference type="PANTHER" id="PTHR46696:SF4">
    <property type="entry name" value="BIOTIN BIOSYNTHESIS CYTOCHROME P450"/>
    <property type="match status" value="1"/>
</dbReference>